<accession>A0A369T4F8</accession>
<evidence type="ECO:0000256" key="3">
    <source>
        <dbReference type="ARBA" id="ARBA00022989"/>
    </source>
</evidence>
<evidence type="ECO:0000256" key="2">
    <source>
        <dbReference type="ARBA" id="ARBA00022692"/>
    </source>
</evidence>
<keyword evidence="4" id="KW-0472">Membrane</keyword>
<dbReference type="RefSeq" id="WP_114583828.1">
    <property type="nucleotide sequence ID" value="NZ_QPMH01000034.1"/>
</dbReference>
<protein>
    <submittedName>
        <fullName evidence="6">DUF1232 domain-containing protein</fullName>
    </submittedName>
</protein>
<proteinExistence type="predicted"/>
<sequence length="130" mass="14546">MADYEETAQRVTRYEPGKFERDKARVQDGFWGKVRHTLGRISFVEDAVAAYYCAIDPDTPVQVKAILMGALAYFILPVDMVPDVLTVFGFADDAAVLAAAYRKVSQYVRPAHRERARDAMAQLRGDDEAA</sequence>
<dbReference type="InterPro" id="IPR016983">
    <property type="entry name" value="UCP031804"/>
</dbReference>
<organism evidence="6 7">
    <name type="scientific">Ferruginivarius sediminum</name>
    <dbReference type="NCBI Taxonomy" id="2661937"/>
    <lineage>
        <taxon>Bacteria</taxon>
        <taxon>Pseudomonadati</taxon>
        <taxon>Pseudomonadota</taxon>
        <taxon>Alphaproteobacteria</taxon>
        <taxon>Rhodospirillales</taxon>
        <taxon>Rhodospirillaceae</taxon>
        <taxon>Ferruginivarius</taxon>
    </lineage>
</organism>
<comment type="subcellular location">
    <subcellularLocation>
        <location evidence="1">Endomembrane system</location>
        <topology evidence="1">Multi-pass membrane protein</topology>
    </subcellularLocation>
</comment>
<dbReference type="InterPro" id="IPR010652">
    <property type="entry name" value="DUF1232"/>
</dbReference>
<dbReference type="AlphaFoldDB" id="A0A369T4F8"/>
<dbReference type="Pfam" id="PF06803">
    <property type="entry name" value="DUF1232"/>
    <property type="match status" value="1"/>
</dbReference>
<dbReference type="Proteomes" id="UP000253941">
    <property type="component" value="Unassembled WGS sequence"/>
</dbReference>
<dbReference type="PIRSF" id="PIRSF031804">
    <property type="entry name" value="UCP031804"/>
    <property type="match status" value="1"/>
</dbReference>
<gene>
    <name evidence="6" type="ORF">DRB17_19105</name>
</gene>
<dbReference type="EMBL" id="QPMH01000034">
    <property type="protein sequence ID" value="RDD60223.1"/>
    <property type="molecule type" value="Genomic_DNA"/>
</dbReference>
<keyword evidence="3" id="KW-1133">Transmembrane helix</keyword>
<evidence type="ECO:0000313" key="7">
    <source>
        <dbReference type="Proteomes" id="UP000253941"/>
    </source>
</evidence>
<name>A0A369T4F8_9PROT</name>
<reference evidence="6 7" key="1">
    <citation type="submission" date="2018-07" db="EMBL/GenBank/DDBJ databases">
        <title>Venubactetium sediminum gen. nov., sp. nov., isolated from a marine solar saltern.</title>
        <authorList>
            <person name="Wang S."/>
        </authorList>
    </citation>
    <scope>NUCLEOTIDE SEQUENCE [LARGE SCALE GENOMIC DNA]</scope>
    <source>
        <strain evidence="6 7">WD2A32</strain>
    </source>
</reference>
<feature type="domain" description="DUF1232" evidence="5">
    <location>
        <begin position="63"/>
        <end position="98"/>
    </location>
</feature>
<keyword evidence="7" id="KW-1185">Reference proteome</keyword>
<comment type="caution">
    <text evidence="6">The sequence shown here is derived from an EMBL/GenBank/DDBJ whole genome shotgun (WGS) entry which is preliminary data.</text>
</comment>
<keyword evidence="2" id="KW-0812">Transmembrane</keyword>
<evidence type="ECO:0000313" key="6">
    <source>
        <dbReference type="EMBL" id="RDD60223.1"/>
    </source>
</evidence>
<evidence type="ECO:0000256" key="1">
    <source>
        <dbReference type="ARBA" id="ARBA00004127"/>
    </source>
</evidence>
<evidence type="ECO:0000259" key="5">
    <source>
        <dbReference type="Pfam" id="PF06803"/>
    </source>
</evidence>
<evidence type="ECO:0000256" key="4">
    <source>
        <dbReference type="ARBA" id="ARBA00023136"/>
    </source>
</evidence>
<dbReference type="GO" id="GO:0012505">
    <property type="term" value="C:endomembrane system"/>
    <property type="evidence" value="ECO:0007669"/>
    <property type="project" value="UniProtKB-SubCell"/>
</dbReference>